<organism evidence="2 3">
    <name type="scientific">Pueribacillus theae</name>
    <dbReference type="NCBI Taxonomy" id="2171751"/>
    <lineage>
        <taxon>Bacteria</taxon>
        <taxon>Bacillati</taxon>
        <taxon>Bacillota</taxon>
        <taxon>Bacilli</taxon>
        <taxon>Bacillales</taxon>
        <taxon>Bacillaceae</taxon>
        <taxon>Pueribacillus</taxon>
    </lineage>
</organism>
<keyword evidence="1" id="KW-0472">Membrane</keyword>
<sequence>MTALSIFSKTTYKKSGSFAKMTEKWFLTNIIWLLKFINVLYGFLDVTLFCCNKVLYKNFDSWIMKEMRIN</sequence>
<dbReference type="Proteomes" id="UP000245998">
    <property type="component" value="Unassembled WGS sequence"/>
</dbReference>
<comment type="caution">
    <text evidence="2">The sequence shown here is derived from an EMBL/GenBank/DDBJ whole genome shotgun (WGS) entry which is preliminary data.</text>
</comment>
<evidence type="ECO:0000313" key="3">
    <source>
        <dbReference type="Proteomes" id="UP000245998"/>
    </source>
</evidence>
<keyword evidence="1" id="KW-0812">Transmembrane</keyword>
<reference evidence="2 3" key="1">
    <citation type="submission" date="2018-04" db="EMBL/GenBank/DDBJ databases">
        <title>Camelliibacillus theae gen. nov., sp. nov., isolated from Pu'er tea.</title>
        <authorList>
            <person name="Niu L."/>
        </authorList>
    </citation>
    <scope>NUCLEOTIDE SEQUENCE [LARGE SCALE GENOMIC DNA]</scope>
    <source>
        <strain evidence="2 3">T8</strain>
    </source>
</reference>
<feature type="transmembrane region" description="Helical" evidence="1">
    <location>
        <begin position="30"/>
        <end position="55"/>
    </location>
</feature>
<name>A0A2U1K138_9BACI</name>
<accession>A0A2U1K138</accession>
<dbReference type="AlphaFoldDB" id="A0A2U1K138"/>
<dbReference type="EMBL" id="QCZG01000017">
    <property type="protein sequence ID" value="PWA11201.1"/>
    <property type="molecule type" value="Genomic_DNA"/>
</dbReference>
<gene>
    <name evidence="2" type="ORF">DCC39_09515</name>
</gene>
<evidence type="ECO:0000256" key="1">
    <source>
        <dbReference type="SAM" id="Phobius"/>
    </source>
</evidence>
<proteinExistence type="predicted"/>
<keyword evidence="3" id="KW-1185">Reference proteome</keyword>
<protein>
    <submittedName>
        <fullName evidence="2">Uncharacterized protein</fullName>
    </submittedName>
</protein>
<evidence type="ECO:0000313" key="2">
    <source>
        <dbReference type="EMBL" id="PWA11201.1"/>
    </source>
</evidence>
<keyword evidence="1" id="KW-1133">Transmembrane helix</keyword>